<organism evidence="2 3">
    <name type="scientific">Glacieibacterium arshaanense</name>
    <dbReference type="NCBI Taxonomy" id="2511025"/>
    <lineage>
        <taxon>Bacteria</taxon>
        <taxon>Pseudomonadati</taxon>
        <taxon>Pseudomonadota</taxon>
        <taxon>Alphaproteobacteria</taxon>
        <taxon>Sphingomonadales</taxon>
        <taxon>Sphingosinicellaceae</taxon>
        <taxon>Glacieibacterium</taxon>
    </lineage>
</organism>
<dbReference type="InterPro" id="IPR036810">
    <property type="entry name" value="SMc04008-like_sf"/>
</dbReference>
<dbReference type="InterPro" id="IPR023163">
    <property type="entry name" value="SMc04008-like_domain"/>
</dbReference>
<evidence type="ECO:0000313" key="3">
    <source>
        <dbReference type="Proteomes" id="UP000297737"/>
    </source>
</evidence>
<dbReference type="Pfam" id="PF06844">
    <property type="entry name" value="DUF1244"/>
    <property type="match status" value="1"/>
</dbReference>
<dbReference type="AlphaFoldDB" id="A0A4Y9EPG1"/>
<evidence type="ECO:0000313" key="2">
    <source>
        <dbReference type="EMBL" id="TFU03600.1"/>
    </source>
</evidence>
<dbReference type="Gene3D" id="1.10.3340.10">
    <property type="entry name" value="SMc04008-like"/>
    <property type="match status" value="1"/>
</dbReference>
<protein>
    <submittedName>
        <fullName evidence="2">DUF1244 domain-containing protein</fullName>
    </submittedName>
</protein>
<dbReference type="Proteomes" id="UP000297737">
    <property type="component" value="Unassembled WGS sequence"/>
</dbReference>
<reference evidence="2 3" key="1">
    <citation type="submission" date="2019-02" db="EMBL/GenBank/DDBJ databases">
        <title>Polymorphobacter sp. isolated from the lake at the Tibet of China.</title>
        <authorList>
            <person name="Li A."/>
        </authorList>
    </citation>
    <scope>NUCLEOTIDE SEQUENCE [LARGE SCALE GENOMIC DNA]</scope>
    <source>
        <strain evidence="2 3">DJ1R-1</strain>
    </source>
</reference>
<sequence length="99" mass="10740">MLRDNDAIQAAAFRRLVAHLQQRTDVQNIDLMIHGGFCRNCLADWLAEAAADAGVPLDKDAARSEVYGMSYADYKARHQAPATDAQLAAMAASVARNAH</sequence>
<dbReference type="OrthoDB" id="9802252at2"/>
<proteinExistence type="predicted"/>
<keyword evidence="3" id="KW-1185">Reference proteome</keyword>
<comment type="caution">
    <text evidence="2">The sequence shown here is derived from an EMBL/GenBank/DDBJ whole genome shotgun (WGS) entry which is preliminary data.</text>
</comment>
<dbReference type="SUPFAM" id="SSF158757">
    <property type="entry name" value="SMc04008-like"/>
    <property type="match status" value="1"/>
</dbReference>
<gene>
    <name evidence="2" type="ORF">EUV02_10605</name>
</gene>
<name>A0A4Y9EPG1_9SPHN</name>
<feature type="domain" description="SMc04008-like" evidence="1">
    <location>
        <begin position="26"/>
        <end position="91"/>
    </location>
</feature>
<accession>A0A4Y9EPG1</accession>
<dbReference type="RefSeq" id="WP_135246192.1">
    <property type="nucleotide sequence ID" value="NZ_SIHO01000002.1"/>
</dbReference>
<evidence type="ECO:0000259" key="1">
    <source>
        <dbReference type="Pfam" id="PF06844"/>
    </source>
</evidence>
<dbReference type="EMBL" id="SIHO01000002">
    <property type="protein sequence ID" value="TFU03600.1"/>
    <property type="molecule type" value="Genomic_DNA"/>
</dbReference>